<evidence type="ECO:0000259" key="11">
    <source>
        <dbReference type="Pfam" id="PF05698"/>
    </source>
</evidence>
<dbReference type="SUPFAM" id="SSF109998">
    <property type="entry name" value="Triger factor/SurA peptide-binding domain-like"/>
    <property type="match status" value="1"/>
</dbReference>
<dbReference type="PANTHER" id="PTHR30560">
    <property type="entry name" value="TRIGGER FACTOR CHAPERONE AND PEPTIDYL-PROLYL CIS/TRANS ISOMERASE"/>
    <property type="match status" value="1"/>
</dbReference>
<evidence type="ECO:0000256" key="8">
    <source>
        <dbReference type="ARBA" id="ARBA00029986"/>
    </source>
</evidence>
<dbReference type="InterPro" id="IPR008880">
    <property type="entry name" value="Trigger_fac_C"/>
</dbReference>
<evidence type="ECO:0000256" key="6">
    <source>
        <dbReference type="ARBA" id="ARBA00023186"/>
    </source>
</evidence>
<dbReference type="SUPFAM" id="SSF54534">
    <property type="entry name" value="FKBP-like"/>
    <property type="match status" value="1"/>
</dbReference>
<gene>
    <name evidence="9" type="primary">tig</name>
    <name evidence="12" type="ORF">SCALIN_C13_0154</name>
</gene>
<dbReference type="InterPro" id="IPR036611">
    <property type="entry name" value="Trigger_fac_ribosome-bd_sf"/>
</dbReference>
<evidence type="ECO:0000256" key="7">
    <source>
        <dbReference type="ARBA" id="ARBA00023235"/>
    </source>
</evidence>
<dbReference type="InterPro" id="IPR037041">
    <property type="entry name" value="Trigger_fac_C_sf"/>
</dbReference>
<dbReference type="NCBIfam" id="TIGR00115">
    <property type="entry name" value="tig"/>
    <property type="match status" value="1"/>
</dbReference>
<dbReference type="PIRSF" id="PIRSF003095">
    <property type="entry name" value="Trigger_factor"/>
    <property type="match status" value="1"/>
</dbReference>
<comment type="subcellular location">
    <subcellularLocation>
        <location evidence="9">Cytoplasm</location>
    </subcellularLocation>
    <text evidence="9">About half TF is bound to the ribosome near the polypeptide exit tunnel while the other half is free in the cytoplasm.</text>
</comment>
<dbReference type="GO" id="GO:0003755">
    <property type="term" value="F:peptidyl-prolyl cis-trans isomerase activity"/>
    <property type="evidence" value="ECO:0007669"/>
    <property type="project" value="UniProtKB-UniRule"/>
</dbReference>
<comment type="caution">
    <text evidence="12">The sequence shown here is derived from an EMBL/GenBank/DDBJ whole genome shotgun (WGS) entry which is preliminary data.</text>
</comment>
<dbReference type="GO" id="GO:0044183">
    <property type="term" value="F:protein folding chaperone"/>
    <property type="evidence" value="ECO:0007669"/>
    <property type="project" value="TreeGrafter"/>
</dbReference>
<dbReference type="InterPro" id="IPR008881">
    <property type="entry name" value="Trigger_fac_ribosome-bd_bac"/>
</dbReference>
<dbReference type="RefSeq" id="WP_096894031.1">
    <property type="nucleotide sequence ID" value="NZ_BAOS01000013.1"/>
</dbReference>
<dbReference type="GO" id="GO:0015031">
    <property type="term" value="P:protein transport"/>
    <property type="evidence" value="ECO:0007669"/>
    <property type="project" value="UniProtKB-UniRule"/>
</dbReference>
<evidence type="ECO:0000256" key="4">
    <source>
        <dbReference type="ARBA" id="ARBA00016902"/>
    </source>
</evidence>
<dbReference type="AlphaFoldDB" id="A0A286TXK9"/>
<reference evidence="13" key="1">
    <citation type="journal article" date="2017" name="Environ. Microbiol. Rep.">
        <title>Genetic Diversity of Marine Anaerobic Ammonium-Oxidizing Bacteria as Revealed by Genomic and Proteomic Analyses of 'Candidatus Scalindua japonica'.</title>
        <authorList>
            <person name="Oshiki M."/>
            <person name="Mizuto K."/>
            <person name="Kimura Z."/>
            <person name="Kindaichi T."/>
            <person name="Satoh H."/>
            <person name="Okabe S."/>
        </authorList>
    </citation>
    <scope>NUCLEOTIDE SEQUENCE [LARGE SCALE GENOMIC DNA]</scope>
    <source>
        <strain evidence="13">husup-a2</strain>
    </source>
</reference>
<dbReference type="HAMAP" id="MF_00303">
    <property type="entry name" value="Trigger_factor_Tig"/>
    <property type="match status" value="1"/>
</dbReference>
<dbReference type="Gene3D" id="3.30.70.1050">
    <property type="entry name" value="Trigger factor ribosome-binding domain"/>
    <property type="match status" value="1"/>
</dbReference>
<dbReference type="GO" id="GO:0005737">
    <property type="term" value="C:cytoplasm"/>
    <property type="evidence" value="ECO:0007669"/>
    <property type="project" value="UniProtKB-SubCell"/>
</dbReference>
<dbReference type="Pfam" id="PF05697">
    <property type="entry name" value="Trigger_N"/>
    <property type="match status" value="1"/>
</dbReference>
<accession>A0A286TXK9</accession>
<dbReference type="GO" id="GO:0043335">
    <property type="term" value="P:protein unfolding"/>
    <property type="evidence" value="ECO:0007669"/>
    <property type="project" value="TreeGrafter"/>
</dbReference>
<dbReference type="InterPro" id="IPR005215">
    <property type="entry name" value="Trig_fac"/>
</dbReference>
<dbReference type="GO" id="GO:0043022">
    <property type="term" value="F:ribosome binding"/>
    <property type="evidence" value="ECO:0007669"/>
    <property type="project" value="TreeGrafter"/>
</dbReference>
<evidence type="ECO:0000313" key="12">
    <source>
        <dbReference type="EMBL" id="GAX60639.1"/>
    </source>
</evidence>
<dbReference type="EC" id="5.2.1.8" evidence="3 9"/>
<proteinExistence type="inferred from homology"/>
<dbReference type="OrthoDB" id="9767721at2"/>
<feature type="domain" description="Trigger factor ribosome-binding bacterial" evidence="10">
    <location>
        <begin position="1"/>
        <end position="144"/>
    </location>
</feature>
<protein>
    <recommendedName>
        <fullName evidence="4 9">Trigger factor</fullName>
        <shortName evidence="9">TF</shortName>
        <ecNumber evidence="3 9">5.2.1.8</ecNumber>
    </recommendedName>
    <alternativeName>
        <fullName evidence="8 9">PPIase</fullName>
    </alternativeName>
</protein>
<keyword evidence="13" id="KW-1185">Reference proteome</keyword>
<dbReference type="InterPro" id="IPR027304">
    <property type="entry name" value="Trigger_fact/SurA_dom_sf"/>
</dbReference>
<keyword evidence="6 9" id="KW-0143">Chaperone</keyword>
<dbReference type="GO" id="GO:0051301">
    <property type="term" value="P:cell division"/>
    <property type="evidence" value="ECO:0007669"/>
    <property type="project" value="UniProtKB-KW"/>
</dbReference>
<dbReference type="Gene3D" id="1.10.3120.10">
    <property type="entry name" value="Trigger factor, C-terminal domain"/>
    <property type="match status" value="1"/>
</dbReference>
<evidence type="ECO:0000256" key="9">
    <source>
        <dbReference type="HAMAP-Rule" id="MF_00303"/>
    </source>
</evidence>
<evidence type="ECO:0000256" key="3">
    <source>
        <dbReference type="ARBA" id="ARBA00013194"/>
    </source>
</evidence>
<keyword evidence="9" id="KW-0132">Cell division</keyword>
<keyword evidence="9" id="KW-0131">Cell cycle</keyword>
<dbReference type="GO" id="GO:0051083">
    <property type="term" value="P:'de novo' cotranslational protein folding"/>
    <property type="evidence" value="ECO:0007669"/>
    <property type="project" value="TreeGrafter"/>
</dbReference>
<evidence type="ECO:0000256" key="5">
    <source>
        <dbReference type="ARBA" id="ARBA00023110"/>
    </source>
</evidence>
<feature type="domain" description="Trigger factor C-terminal" evidence="11">
    <location>
        <begin position="263"/>
        <end position="419"/>
    </location>
</feature>
<name>A0A286TXK9_9BACT</name>
<keyword evidence="5 9" id="KW-0697">Rotamase</keyword>
<organism evidence="12 13">
    <name type="scientific">Candidatus Scalindua japonica</name>
    <dbReference type="NCBI Taxonomy" id="1284222"/>
    <lineage>
        <taxon>Bacteria</taxon>
        <taxon>Pseudomonadati</taxon>
        <taxon>Planctomycetota</taxon>
        <taxon>Candidatus Brocadiia</taxon>
        <taxon>Candidatus Brocadiales</taxon>
        <taxon>Candidatus Scalinduaceae</taxon>
        <taxon>Candidatus Scalindua</taxon>
    </lineage>
</organism>
<evidence type="ECO:0000256" key="1">
    <source>
        <dbReference type="ARBA" id="ARBA00000971"/>
    </source>
</evidence>
<keyword evidence="7 9" id="KW-0413">Isomerase</keyword>
<dbReference type="EMBL" id="BAOS01000013">
    <property type="protein sequence ID" value="GAX60639.1"/>
    <property type="molecule type" value="Genomic_DNA"/>
</dbReference>
<dbReference type="SUPFAM" id="SSF102735">
    <property type="entry name" value="Trigger factor ribosome-binding domain"/>
    <property type="match status" value="1"/>
</dbReference>
<comment type="domain">
    <text evidence="9">Consists of 3 domains; the N-terminus binds the ribosome, the middle domain has PPIase activity, while the C-terminus has intrinsic chaperone activity on its own.</text>
</comment>
<evidence type="ECO:0000256" key="2">
    <source>
        <dbReference type="ARBA" id="ARBA00005464"/>
    </source>
</evidence>
<dbReference type="Proteomes" id="UP000218542">
    <property type="component" value="Unassembled WGS sequence"/>
</dbReference>
<dbReference type="PANTHER" id="PTHR30560:SF3">
    <property type="entry name" value="TRIGGER FACTOR-LIKE PROTEIN TIG, CHLOROPLASTIC"/>
    <property type="match status" value="1"/>
</dbReference>
<comment type="function">
    <text evidence="9">Involved in protein export. Acts as a chaperone by maintaining the newly synthesized protein in an open conformation. Functions as a peptidyl-prolyl cis-trans isomerase.</text>
</comment>
<evidence type="ECO:0000313" key="13">
    <source>
        <dbReference type="Proteomes" id="UP000218542"/>
    </source>
</evidence>
<dbReference type="Gene3D" id="3.10.50.40">
    <property type="match status" value="1"/>
</dbReference>
<comment type="similarity">
    <text evidence="2 9">Belongs to the FKBP-type PPIase family. Tig subfamily.</text>
</comment>
<evidence type="ECO:0000259" key="10">
    <source>
        <dbReference type="Pfam" id="PF05697"/>
    </source>
</evidence>
<dbReference type="Pfam" id="PF05698">
    <property type="entry name" value="Trigger_C"/>
    <property type="match status" value="1"/>
</dbReference>
<keyword evidence="9" id="KW-0963">Cytoplasm</keyword>
<dbReference type="InterPro" id="IPR046357">
    <property type="entry name" value="PPIase_dom_sf"/>
</dbReference>
<sequence>MNIEIEEVGPCKKLLKFEVSKEAIEDEWQKQLKEISRMANLPGFRKGKAPRKLLERNYGDKIKEEVKRAVISDSYKEAIENNKLSPIGDPDVGDIDLELGKPLKFEVTLEVLPTFELGEYKGMQLKRKPVTVTDEDIDKALETLSRQRSQLTVVKSGKAKDEDVIICDCEVRVDDEIVWSDEELEVMVSGSHIVDINVPDLKDNLVGSKSGDKVTIDIELGDNFSVEQHRNKSAKMEISINEIKRPKSPEIDDELAKQVGYDTVGELKEFMSKRLEMEKKRMTEGEMQEQISSKLLEMADFDMPEDMVAHHTNERLHKYQLDLLNKGTPQEEIEKNMEDLKSASEESVVRDFKMSLVLEHIAEKERIFVTEDDVNRRISEMAGMYGLEPSDMRKQLEKMNSISNLRHQLRENKTLSLLMKEANIEEIKDEVKQKKDKEK</sequence>
<comment type="catalytic activity">
    <reaction evidence="1 9">
        <text>[protein]-peptidylproline (omega=180) = [protein]-peptidylproline (omega=0)</text>
        <dbReference type="Rhea" id="RHEA:16237"/>
        <dbReference type="Rhea" id="RHEA-COMP:10747"/>
        <dbReference type="Rhea" id="RHEA-COMP:10748"/>
        <dbReference type="ChEBI" id="CHEBI:83833"/>
        <dbReference type="ChEBI" id="CHEBI:83834"/>
        <dbReference type="EC" id="5.2.1.8"/>
    </reaction>
</comment>